<proteinExistence type="predicted"/>
<evidence type="ECO:0000313" key="3">
    <source>
        <dbReference type="EMBL" id="SHH63465.1"/>
    </source>
</evidence>
<sequence length="79" mass="8986">MHAVIKNLLFVFVLTLSLSTQANGLEKGDPKDSETKAETSTEENTVDAKEVEDVFMRVKRIENILTPKKKLYKKKYTIA</sequence>
<feature type="compositionally biased region" description="Basic and acidic residues" evidence="1">
    <location>
        <begin position="26"/>
        <end position="39"/>
    </location>
</feature>
<dbReference type="OrthoDB" id="9958975at2"/>
<name>A0A1M5UKC9_9FLAO</name>
<feature type="region of interest" description="Disordered" evidence="1">
    <location>
        <begin position="23"/>
        <end position="44"/>
    </location>
</feature>
<evidence type="ECO:0000313" key="4">
    <source>
        <dbReference type="Proteomes" id="UP000184109"/>
    </source>
</evidence>
<feature type="chain" id="PRO_5012454821" evidence="2">
    <location>
        <begin position="23"/>
        <end position="79"/>
    </location>
</feature>
<organism evidence="3 4">
    <name type="scientific">Wenyingzhuangia marina</name>
    <dbReference type="NCBI Taxonomy" id="1195760"/>
    <lineage>
        <taxon>Bacteria</taxon>
        <taxon>Pseudomonadati</taxon>
        <taxon>Bacteroidota</taxon>
        <taxon>Flavobacteriia</taxon>
        <taxon>Flavobacteriales</taxon>
        <taxon>Flavobacteriaceae</taxon>
        <taxon>Wenyingzhuangia</taxon>
    </lineage>
</organism>
<accession>A0A1M5UKC9</accession>
<evidence type="ECO:0000256" key="2">
    <source>
        <dbReference type="SAM" id="SignalP"/>
    </source>
</evidence>
<keyword evidence="2" id="KW-0732">Signal</keyword>
<reference evidence="4" key="1">
    <citation type="submission" date="2016-11" db="EMBL/GenBank/DDBJ databases">
        <authorList>
            <person name="Varghese N."/>
            <person name="Submissions S."/>
        </authorList>
    </citation>
    <scope>NUCLEOTIDE SEQUENCE [LARGE SCALE GENOMIC DNA]</scope>
    <source>
        <strain evidence="4">DSM 100572</strain>
    </source>
</reference>
<dbReference type="EMBL" id="FQXQ01000002">
    <property type="protein sequence ID" value="SHH63465.1"/>
    <property type="molecule type" value="Genomic_DNA"/>
</dbReference>
<feature type="signal peptide" evidence="2">
    <location>
        <begin position="1"/>
        <end position="22"/>
    </location>
</feature>
<dbReference type="RefSeq" id="WP_073119545.1">
    <property type="nucleotide sequence ID" value="NZ_BMEN01000002.1"/>
</dbReference>
<protein>
    <submittedName>
        <fullName evidence="3">Uncharacterized protein</fullName>
    </submittedName>
</protein>
<dbReference type="AlphaFoldDB" id="A0A1M5UKC9"/>
<evidence type="ECO:0000256" key="1">
    <source>
        <dbReference type="SAM" id="MobiDB-lite"/>
    </source>
</evidence>
<gene>
    <name evidence="3" type="ORF">SAMN05444281_1320</name>
</gene>
<keyword evidence="4" id="KW-1185">Reference proteome</keyword>
<dbReference type="Proteomes" id="UP000184109">
    <property type="component" value="Unassembled WGS sequence"/>
</dbReference>